<dbReference type="AlphaFoldDB" id="A0ABD1CPI4"/>
<evidence type="ECO:0000256" key="4">
    <source>
        <dbReference type="ARBA" id="ARBA00022833"/>
    </source>
</evidence>
<dbReference type="SUPFAM" id="SSF57716">
    <property type="entry name" value="Glucocorticoid receptor-like (DNA-binding domain)"/>
    <property type="match status" value="1"/>
</dbReference>
<evidence type="ECO:0000313" key="9">
    <source>
        <dbReference type="EMBL" id="KAL1378278.1"/>
    </source>
</evidence>
<accession>A0ABD1CPI4</accession>
<dbReference type="GO" id="GO:0008270">
    <property type="term" value="F:zinc ion binding"/>
    <property type="evidence" value="ECO:0007669"/>
    <property type="project" value="UniProtKB-UniRule"/>
</dbReference>
<comment type="caution">
    <text evidence="9">The sequence shown here is derived from an EMBL/GenBank/DDBJ whole genome shotgun (WGS) entry which is preliminary data.</text>
</comment>
<evidence type="ECO:0000256" key="1">
    <source>
        <dbReference type="ARBA" id="ARBA00022723"/>
    </source>
</evidence>
<reference evidence="9 10" key="1">
    <citation type="submission" date="2024-05" db="EMBL/GenBank/DDBJ databases">
        <title>Culex pipiens pipiens assembly and annotation.</title>
        <authorList>
            <person name="Alout H."/>
            <person name="Durand T."/>
        </authorList>
    </citation>
    <scope>NUCLEOTIDE SEQUENCE [LARGE SCALE GENOMIC DNA]</scope>
    <source>
        <strain evidence="9">HA-2024</strain>
        <tissue evidence="9">Whole body</tissue>
    </source>
</reference>
<keyword evidence="4 6" id="KW-0862">Zinc</keyword>
<feature type="binding site" evidence="6">
    <location>
        <position position="69"/>
    </location>
    <ligand>
        <name>Zn(2+)</name>
        <dbReference type="ChEBI" id="CHEBI:29105"/>
    </ligand>
</feature>
<feature type="domain" description="C2H2-type" evidence="7">
    <location>
        <begin position="306"/>
        <end position="333"/>
    </location>
</feature>
<evidence type="ECO:0000256" key="3">
    <source>
        <dbReference type="ARBA" id="ARBA00022771"/>
    </source>
</evidence>
<feature type="binding site" evidence="6">
    <location>
        <position position="21"/>
    </location>
    <ligand>
        <name>Zn(2+)</name>
        <dbReference type="ChEBI" id="CHEBI:29105"/>
    </ligand>
</feature>
<feature type="domain" description="ZAD" evidence="8">
    <location>
        <begin position="16"/>
        <end position="93"/>
    </location>
</feature>
<proteinExistence type="predicted"/>
<dbReference type="Gene3D" id="3.40.1800.20">
    <property type="match status" value="1"/>
</dbReference>
<feature type="binding site" evidence="6">
    <location>
        <position position="66"/>
    </location>
    <ligand>
        <name>Zn(2+)</name>
        <dbReference type="ChEBI" id="CHEBI:29105"/>
    </ligand>
</feature>
<dbReference type="Pfam" id="PF00096">
    <property type="entry name" value="zf-C2H2"/>
    <property type="match status" value="3"/>
</dbReference>
<keyword evidence="10" id="KW-1185">Reference proteome</keyword>
<dbReference type="PROSITE" id="PS51915">
    <property type="entry name" value="ZAD"/>
    <property type="match status" value="1"/>
</dbReference>
<keyword evidence="2" id="KW-0677">Repeat</keyword>
<dbReference type="Proteomes" id="UP001562425">
    <property type="component" value="Unassembled WGS sequence"/>
</dbReference>
<organism evidence="9 10">
    <name type="scientific">Culex pipiens pipiens</name>
    <name type="common">Northern house mosquito</name>
    <dbReference type="NCBI Taxonomy" id="38569"/>
    <lineage>
        <taxon>Eukaryota</taxon>
        <taxon>Metazoa</taxon>
        <taxon>Ecdysozoa</taxon>
        <taxon>Arthropoda</taxon>
        <taxon>Hexapoda</taxon>
        <taxon>Insecta</taxon>
        <taxon>Pterygota</taxon>
        <taxon>Neoptera</taxon>
        <taxon>Endopterygota</taxon>
        <taxon>Diptera</taxon>
        <taxon>Nematocera</taxon>
        <taxon>Culicoidea</taxon>
        <taxon>Culicidae</taxon>
        <taxon>Culicinae</taxon>
        <taxon>Culicini</taxon>
        <taxon>Culex</taxon>
        <taxon>Culex</taxon>
    </lineage>
</organism>
<dbReference type="Pfam" id="PF07776">
    <property type="entry name" value="zf-AD"/>
    <property type="match status" value="1"/>
</dbReference>
<dbReference type="InterPro" id="IPR012934">
    <property type="entry name" value="Znf_AD"/>
</dbReference>
<dbReference type="InterPro" id="IPR036236">
    <property type="entry name" value="Znf_C2H2_sf"/>
</dbReference>
<evidence type="ECO:0000256" key="2">
    <source>
        <dbReference type="ARBA" id="ARBA00022737"/>
    </source>
</evidence>
<keyword evidence="3 5" id="KW-0863">Zinc-finger</keyword>
<sequence>MTAQMSRPAKPASELAVCRVCMSQGKQMVPFARYDADRKAYRLADAISAVGAVQVENGDGLPQYCCVRCLREIESAFKIRRVCQESDWRLREMYQQLEPEPVVEVMKEEEELVFKEEYEESRLQETVADVVAIKQEVEELPQPLDGADYAVSIKEEIDEVLEVAESDEAVEKQCQSDGDVTREAKICCGCSQYCLSKEELIKHSLKFHYPQHSKLDKQRPFACDICYRNLPNKNDLNAHKRHFRDERKKYECGKCGKGFYTTKSLNLHRGTHGSSPLNCYMCPFIATTTTQLRAHVQKHSSSNGTFKCFVCETFYSTPANLKKHTATHPYKLPQKCPYCPRAFNLKKCLTNHINKHREHGDAYLGNQGIESKP</sequence>
<feature type="domain" description="C2H2-type" evidence="7">
    <location>
        <begin position="250"/>
        <end position="272"/>
    </location>
</feature>
<name>A0ABD1CPI4_CULPP</name>
<evidence type="ECO:0000259" key="8">
    <source>
        <dbReference type="PROSITE" id="PS51915"/>
    </source>
</evidence>
<feature type="binding site" evidence="6">
    <location>
        <position position="18"/>
    </location>
    <ligand>
        <name>Zn(2+)</name>
        <dbReference type="ChEBI" id="CHEBI:29105"/>
    </ligand>
</feature>
<dbReference type="SMART" id="SM00868">
    <property type="entry name" value="zf-AD"/>
    <property type="match status" value="1"/>
</dbReference>
<keyword evidence="1 6" id="KW-0479">Metal-binding</keyword>
<dbReference type="EMBL" id="JBEHCU010010410">
    <property type="protein sequence ID" value="KAL1378278.1"/>
    <property type="molecule type" value="Genomic_DNA"/>
</dbReference>
<dbReference type="InterPro" id="IPR013087">
    <property type="entry name" value="Znf_C2H2_type"/>
</dbReference>
<protein>
    <submittedName>
        <fullName evidence="9">Uncharacterized protein</fullName>
    </submittedName>
</protein>
<gene>
    <name evidence="9" type="ORF">pipiens_015688</name>
</gene>
<dbReference type="Gene3D" id="3.30.160.60">
    <property type="entry name" value="Classic Zinc Finger"/>
    <property type="match status" value="2"/>
</dbReference>
<dbReference type="SMART" id="SM00355">
    <property type="entry name" value="ZnF_C2H2"/>
    <property type="match status" value="6"/>
</dbReference>
<dbReference type="PANTHER" id="PTHR24379">
    <property type="entry name" value="KRAB AND ZINC FINGER DOMAIN-CONTAINING"/>
    <property type="match status" value="1"/>
</dbReference>
<evidence type="ECO:0000256" key="5">
    <source>
        <dbReference type="PROSITE-ProRule" id="PRU00042"/>
    </source>
</evidence>
<feature type="domain" description="C2H2-type" evidence="7">
    <location>
        <begin position="221"/>
        <end position="248"/>
    </location>
</feature>
<evidence type="ECO:0000259" key="7">
    <source>
        <dbReference type="PROSITE" id="PS50157"/>
    </source>
</evidence>
<dbReference type="PROSITE" id="PS50157">
    <property type="entry name" value="ZINC_FINGER_C2H2_2"/>
    <property type="match status" value="3"/>
</dbReference>
<dbReference type="PROSITE" id="PS00028">
    <property type="entry name" value="ZINC_FINGER_C2H2_1"/>
    <property type="match status" value="3"/>
</dbReference>
<dbReference type="PANTHER" id="PTHR24379:SF121">
    <property type="entry name" value="C2H2-TYPE DOMAIN-CONTAINING PROTEIN"/>
    <property type="match status" value="1"/>
</dbReference>
<dbReference type="SUPFAM" id="SSF57667">
    <property type="entry name" value="beta-beta-alpha zinc fingers"/>
    <property type="match status" value="2"/>
</dbReference>
<evidence type="ECO:0000256" key="6">
    <source>
        <dbReference type="PROSITE-ProRule" id="PRU01263"/>
    </source>
</evidence>
<evidence type="ECO:0000313" key="10">
    <source>
        <dbReference type="Proteomes" id="UP001562425"/>
    </source>
</evidence>